<dbReference type="InterPro" id="IPR009078">
    <property type="entry name" value="Ferritin-like_SF"/>
</dbReference>
<proteinExistence type="predicted"/>
<dbReference type="InterPro" id="IPR012347">
    <property type="entry name" value="Ferritin-like"/>
</dbReference>
<dbReference type="InterPro" id="IPR010287">
    <property type="entry name" value="DUF892_YciF-like"/>
</dbReference>
<dbReference type="Proteomes" id="UP000680132">
    <property type="component" value="Unassembled WGS sequence"/>
</dbReference>
<dbReference type="PANTHER" id="PTHR30565">
    <property type="entry name" value="PROTEIN YCIF"/>
    <property type="match status" value="1"/>
</dbReference>
<dbReference type="RefSeq" id="WP_208502504.1">
    <property type="nucleotide sequence ID" value="NZ_JAGFOA010000003.1"/>
</dbReference>
<comment type="caution">
    <text evidence="1">The sequence shown here is derived from an EMBL/GenBank/DDBJ whole genome shotgun (WGS) entry which is preliminary data.</text>
</comment>
<dbReference type="Pfam" id="PF05974">
    <property type="entry name" value="DUF892"/>
    <property type="match status" value="1"/>
</dbReference>
<protein>
    <submittedName>
        <fullName evidence="1">DUF892 family protein</fullName>
    </submittedName>
</protein>
<gene>
    <name evidence="1" type="ORF">J5V96_07795</name>
</gene>
<reference evidence="1" key="1">
    <citation type="submission" date="2021-03" db="EMBL/GenBank/DDBJ databases">
        <title>Microbacterium sp. nov., a novel actinobacterium isolated from cow dung.</title>
        <authorList>
            <person name="Zhang L."/>
        </authorList>
    </citation>
    <scope>NUCLEOTIDE SEQUENCE</scope>
    <source>
        <strain evidence="1">NEAU-LLB</strain>
    </source>
</reference>
<dbReference type="PANTHER" id="PTHR30565:SF9">
    <property type="entry name" value="PROTEIN YCIF"/>
    <property type="match status" value="1"/>
</dbReference>
<keyword evidence="2" id="KW-1185">Reference proteome</keyword>
<evidence type="ECO:0000313" key="2">
    <source>
        <dbReference type="Proteomes" id="UP000680132"/>
    </source>
</evidence>
<dbReference type="InterPro" id="IPR047114">
    <property type="entry name" value="YciF"/>
</dbReference>
<dbReference type="SUPFAM" id="SSF47240">
    <property type="entry name" value="Ferritin-like"/>
    <property type="match status" value="1"/>
</dbReference>
<sequence length="162" mass="17708">MSQNHLETPQDLLRFQLRTAMTMEQDSLAAVTELAEVARSADVKKLFTHHADETREQIENLKKVFQLLEVPESTAASPSTKGISRQAEGLIERSDDSLHDQIALSAAIGNEHYEMAAYQGLILPVTALGATDALALLQANCDQEVHTSEELATKLKELLGVA</sequence>
<dbReference type="Gene3D" id="1.20.1260.10">
    <property type="match status" value="1"/>
</dbReference>
<organism evidence="1 2">
    <name type="scientific">Microbacterium stercoris</name>
    <dbReference type="NCBI Taxonomy" id="2820289"/>
    <lineage>
        <taxon>Bacteria</taxon>
        <taxon>Bacillati</taxon>
        <taxon>Actinomycetota</taxon>
        <taxon>Actinomycetes</taxon>
        <taxon>Micrococcales</taxon>
        <taxon>Microbacteriaceae</taxon>
        <taxon>Microbacterium</taxon>
    </lineage>
</organism>
<dbReference type="EMBL" id="JAGFOA010000003">
    <property type="protein sequence ID" value="MBO3663413.1"/>
    <property type="molecule type" value="Genomic_DNA"/>
</dbReference>
<accession>A0A939QQY2</accession>
<evidence type="ECO:0000313" key="1">
    <source>
        <dbReference type="EMBL" id="MBO3663413.1"/>
    </source>
</evidence>
<dbReference type="AlphaFoldDB" id="A0A939QQY2"/>
<name>A0A939QQY2_9MICO</name>